<evidence type="ECO:0000259" key="10">
    <source>
        <dbReference type="Pfam" id="PF00082"/>
    </source>
</evidence>
<dbReference type="InterPro" id="IPR023827">
    <property type="entry name" value="Peptidase_S8_Asp-AS"/>
</dbReference>
<dbReference type="InterPro" id="IPR022398">
    <property type="entry name" value="Peptidase_S8_His-AS"/>
</dbReference>
<gene>
    <name evidence="11" type="ORF">GCM10011574_55890</name>
</gene>
<dbReference type="GO" id="GO:0004252">
    <property type="term" value="F:serine-type endopeptidase activity"/>
    <property type="evidence" value="ECO:0007669"/>
    <property type="project" value="UniProtKB-UniRule"/>
</dbReference>
<feature type="compositionally biased region" description="Low complexity" evidence="8">
    <location>
        <begin position="37"/>
        <end position="52"/>
    </location>
</feature>
<keyword evidence="2 6" id="KW-0645">Protease</keyword>
<dbReference type="SUPFAM" id="SSF81296">
    <property type="entry name" value="E set domains"/>
    <property type="match status" value="1"/>
</dbReference>
<dbReference type="PROSITE" id="PS00136">
    <property type="entry name" value="SUBTILASE_ASP"/>
    <property type="match status" value="1"/>
</dbReference>
<feature type="active site" description="Charge relay system" evidence="5 6">
    <location>
        <position position="432"/>
    </location>
</feature>
<evidence type="ECO:0000256" key="2">
    <source>
        <dbReference type="ARBA" id="ARBA00022670"/>
    </source>
</evidence>
<dbReference type="PRINTS" id="PR00723">
    <property type="entry name" value="SUBTILISIN"/>
</dbReference>
<protein>
    <submittedName>
        <fullName evidence="11">Serine protease</fullName>
    </submittedName>
</protein>
<dbReference type="GO" id="GO:0006508">
    <property type="term" value="P:proteolysis"/>
    <property type="evidence" value="ECO:0007669"/>
    <property type="project" value="UniProtKB-KW"/>
</dbReference>
<dbReference type="InterPro" id="IPR015500">
    <property type="entry name" value="Peptidase_S8_subtilisin-rel"/>
</dbReference>
<comment type="similarity">
    <text evidence="1 6 7">Belongs to the peptidase S8 family.</text>
</comment>
<keyword evidence="12" id="KW-1185">Reference proteome</keyword>
<reference evidence="11" key="1">
    <citation type="journal article" date="2014" name="Int. J. Syst. Evol. Microbiol.">
        <title>Complete genome sequence of Corynebacterium casei LMG S-19264T (=DSM 44701T), isolated from a smear-ripened cheese.</title>
        <authorList>
            <consortium name="US DOE Joint Genome Institute (JGI-PGF)"/>
            <person name="Walter F."/>
            <person name="Albersmeier A."/>
            <person name="Kalinowski J."/>
            <person name="Ruckert C."/>
        </authorList>
    </citation>
    <scope>NUCLEOTIDE SEQUENCE</scope>
    <source>
        <strain evidence="11">CGMCC 4.7138</strain>
    </source>
</reference>
<dbReference type="PANTHER" id="PTHR43806:SF65">
    <property type="entry name" value="SERINE PROTEASE APRX"/>
    <property type="match status" value="1"/>
</dbReference>
<dbReference type="InterPro" id="IPR000209">
    <property type="entry name" value="Peptidase_S8/S53_dom"/>
</dbReference>
<proteinExistence type="inferred from homology"/>
<feature type="signal peptide" evidence="9">
    <location>
        <begin position="1"/>
        <end position="28"/>
    </location>
</feature>
<evidence type="ECO:0000256" key="8">
    <source>
        <dbReference type="SAM" id="MobiDB-lite"/>
    </source>
</evidence>
<evidence type="ECO:0000313" key="11">
    <source>
        <dbReference type="EMBL" id="GGO24960.1"/>
    </source>
</evidence>
<evidence type="ECO:0000256" key="7">
    <source>
        <dbReference type="RuleBase" id="RU003355"/>
    </source>
</evidence>
<dbReference type="RefSeq" id="WP_142572935.1">
    <property type="nucleotide sequence ID" value="NZ_BMMN01000013.1"/>
</dbReference>
<evidence type="ECO:0000256" key="9">
    <source>
        <dbReference type="SAM" id="SignalP"/>
    </source>
</evidence>
<sequence length="1091" mass="114186">MRHRRTVHGALVLMFMAALVGVSPGIAAADPAPPSASDPALSPADPAAPDAGDAQARTLTLITGDRVTSFNGRITVQPREGVQFVRYGDGKHQYVIPTDAVPLLSADRLDRRLFDVAELFADDFDRMPELPLIVSDSSSTRGLTATSKLPAIDGFSAKVKTGDLAERWATLKKSLTSGKIWLDGQRDLSLDVSVPRTGAPVAWAQGLDGKGVKVAVLDSGIDDTHPDLAGKVVARKNFVQAEETPEEGDHDVIGHGTHVASTVAGTGAASGGKYKGVAPGATLLDGKVCYSYFGNGVCSDSAILAGMQWAVQSGAQVVNMSLGAKDTPGMDPLEQAVNDLSAQYGTLFVVAAGNVGAEQSVDSPASADEALAVGAVTKTGVVDSYSSRGPRLDDYGVKPEITAPGTAITAARSSFADVGNPGDLYVTFDGTSMATPHVSGAAAILTQAHPDWAAQQRKSALMGGARPNPDFGVFDQGAGELDIAQALKQPISATPSAVNVGFQKYPQSDDVLVRTVTYRNASDAPVTLKLAMDGSAPAGLFALSADSVTVPAGGSASVDLRTTLGAAGSTYGVFSGRIVATADGSKVQTPYSVFREQPSADLTVTTLDRSGAKAAQSITMVADYASYQAFYMTEPESTFRLPMGKYFVTTLIIGDDGTSTAVTDAALTVDKDENVVLDGRKARPLDITVPDESAAPVSVSVEAEQPGTFRSMLASISGAPESIYTSDQTSGPAPELSTVVSALFAKPDGKGGFTDSPYIYQAGWHLTGTATTGFTRHITKTDLAKVTTEYAANAPGAKGWRNNTPVVPGVSYPTGYDLPPVSPPTTRTEYFAGDVSWQSTFTEGFETGNPWPQTLTQVTKQATAYKPGSSTERWNGAVLSQPMTPALAPYPTVERRSDELVLRLGGYADAAGHVGSAEADYGGQHLTVHRDGKLVDERDDALVGIDVDPSPGRYRVDYTVSAPSLRLSTRRETVLEFTSEHNDSSVTPPLTGIGFAPSLDLGNTAKAHRAMQIPITFTQQGDAGPVRTVAVEVSYDDGATWREASVSQHHGAWRTKVKNPPGPGYVSLRGHAVDSSGNTVSMTVIRAYEVK</sequence>
<name>A0A8H9H3M2_9ACTN</name>
<evidence type="ECO:0000256" key="3">
    <source>
        <dbReference type="ARBA" id="ARBA00022801"/>
    </source>
</evidence>
<accession>A0A8H9H3M2</accession>
<feature type="active site" description="Charge relay system" evidence="5 6">
    <location>
        <position position="218"/>
    </location>
</feature>
<evidence type="ECO:0000313" key="12">
    <source>
        <dbReference type="Proteomes" id="UP000653480"/>
    </source>
</evidence>
<feature type="active site" description="Charge relay system" evidence="5 6">
    <location>
        <position position="255"/>
    </location>
</feature>
<dbReference type="PANTHER" id="PTHR43806">
    <property type="entry name" value="PEPTIDASE S8"/>
    <property type="match status" value="1"/>
</dbReference>
<dbReference type="SUPFAM" id="SSF52743">
    <property type="entry name" value="Subtilisin-like"/>
    <property type="match status" value="1"/>
</dbReference>
<evidence type="ECO:0000256" key="5">
    <source>
        <dbReference type="PIRSR" id="PIRSR615500-1"/>
    </source>
</evidence>
<dbReference type="Gene3D" id="2.60.40.650">
    <property type="match status" value="1"/>
</dbReference>
<evidence type="ECO:0000256" key="4">
    <source>
        <dbReference type="ARBA" id="ARBA00022825"/>
    </source>
</evidence>
<comment type="caution">
    <text evidence="11">The sequence shown here is derived from an EMBL/GenBank/DDBJ whole genome shotgun (WGS) entry which is preliminary data.</text>
</comment>
<dbReference type="Pfam" id="PF00082">
    <property type="entry name" value="Peptidase_S8"/>
    <property type="match status" value="1"/>
</dbReference>
<keyword evidence="3 6" id="KW-0378">Hydrolase</keyword>
<reference evidence="11" key="2">
    <citation type="submission" date="2020-09" db="EMBL/GenBank/DDBJ databases">
        <authorList>
            <person name="Sun Q."/>
            <person name="Zhou Y."/>
        </authorList>
    </citation>
    <scope>NUCLEOTIDE SEQUENCE</scope>
    <source>
        <strain evidence="11">CGMCC 4.7138</strain>
    </source>
</reference>
<organism evidence="11 12">
    <name type="scientific">Microbispora bryophytorum</name>
    <dbReference type="NCBI Taxonomy" id="1460882"/>
    <lineage>
        <taxon>Bacteria</taxon>
        <taxon>Bacillati</taxon>
        <taxon>Actinomycetota</taxon>
        <taxon>Actinomycetes</taxon>
        <taxon>Streptosporangiales</taxon>
        <taxon>Streptosporangiaceae</taxon>
        <taxon>Microbispora</taxon>
    </lineage>
</organism>
<dbReference type="InterPro" id="IPR036852">
    <property type="entry name" value="Peptidase_S8/S53_dom_sf"/>
</dbReference>
<evidence type="ECO:0000256" key="6">
    <source>
        <dbReference type="PROSITE-ProRule" id="PRU01240"/>
    </source>
</evidence>
<dbReference type="Proteomes" id="UP000653480">
    <property type="component" value="Unassembled WGS sequence"/>
</dbReference>
<dbReference type="InterPro" id="IPR014756">
    <property type="entry name" value="Ig_E-set"/>
</dbReference>
<dbReference type="InterPro" id="IPR050131">
    <property type="entry name" value="Peptidase_S8_subtilisin-like"/>
</dbReference>
<feature type="chain" id="PRO_5039248400" evidence="9">
    <location>
        <begin position="29"/>
        <end position="1091"/>
    </location>
</feature>
<dbReference type="AlphaFoldDB" id="A0A8H9H3M2"/>
<feature type="region of interest" description="Disordered" evidence="8">
    <location>
        <begin position="29"/>
        <end position="52"/>
    </location>
</feature>
<dbReference type="PROSITE" id="PS00138">
    <property type="entry name" value="SUBTILASE_SER"/>
    <property type="match status" value="1"/>
</dbReference>
<dbReference type="PROSITE" id="PS00137">
    <property type="entry name" value="SUBTILASE_HIS"/>
    <property type="match status" value="1"/>
</dbReference>
<keyword evidence="9" id="KW-0732">Signal</keyword>
<dbReference type="InterPro" id="IPR023828">
    <property type="entry name" value="Peptidase_S8_Ser-AS"/>
</dbReference>
<evidence type="ECO:0000256" key="1">
    <source>
        <dbReference type="ARBA" id="ARBA00011073"/>
    </source>
</evidence>
<dbReference type="EMBL" id="BMMN01000013">
    <property type="protein sequence ID" value="GGO24960.1"/>
    <property type="molecule type" value="Genomic_DNA"/>
</dbReference>
<dbReference type="Gene3D" id="3.40.50.200">
    <property type="entry name" value="Peptidase S8/S53 domain"/>
    <property type="match status" value="1"/>
</dbReference>
<dbReference type="OrthoDB" id="614750at2"/>
<keyword evidence="4 6" id="KW-0720">Serine protease</keyword>
<dbReference type="PROSITE" id="PS51892">
    <property type="entry name" value="SUBTILASE"/>
    <property type="match status" value="1"/>
</dbReference>
<feature type="domain" description="Peptidase S8/S53" evidence="10">
    <location>
        <begin position="209"/>
        <end position="470"/>
    </location>
</feature>